<dbReference type="AlphaFoldDB" id="A0AAV4AZ89"/>
<dbReference type="Gene3D" id="3.10.100.10">
    <property type="entry name" value="Mannose-Binding Protein A, subunit A"/>
    <property type="match status" value="1"/>
</dbReference>
<dbReference type="PANTHER" id="PTHR22801:SF63">
    <property type="entry name" value="C-TYPE LECTIN DOMAIN-CONTAINING PROTEIN"/>
    <property type="match status" value="1"/>
</dbReference>
<dbReference type="SMART" id="SM00034">
    <property type="entry name" value="CLECT"/>
    <property type="match status" value="1"/>
</dbReference>
<dbReference type="InterPro" id="IPR001304">
    <property type="entry name" value="C-type_lectin-like"/>
</dbReference>
<dbReference type="InterPro" id="IPR050801">
    <property type="entry name" value="Ca-Dep_Lectins_ImmuneDev"/>
</dbReference>
<proteinExistence type="predicted"/>
<accession>A0AAV4AZ89</accession>
<dbReference type="PANTHER" id="PTHR22801">
    <property type="entry name" value="LITHOSTATHINE"/>
    <property type="match status" value="1"/>
</dbReference>
<dbReference type="InterPro" id="IPR016186">
    <property type="entry name" value="C-type_lectin-like/link_sf"/>
</dbReference>
<dbReference type="PROSITE" id="PS50041">
    <property type="entry name" value="C_TYPE_LECTIN_2"/>
    <property type="match status" value="1"/>
</dbReference>
<evidence type="ECO:0000256" key="1">
    <source>
        <dbReference type="ARBA" id="ARBA00023157"/>
    </source>
</evidence>
<gene>
    <name evidence="4" type="ORF">PoB_003830800</name>
</gene>
<evidence type="ECO:0000259" key="3">
    <source>
        <dbReference type="PROSITE" id="PS50041"/>
    </source>
</evidence>
<dbReference type="PROSITE" id="PS00615">
    <property type="entry name" value="C_TYPE_LECTIN_1"/>
    <property type="match status" value="1"/>
</dbReference>
<evidence type="ECO:0000256" key="2">
    <source>
        <dbReference type="SAM" id="MobiDB-lite"/>
    </source>
</evidence>
<dbReference type="CDD" id="cd00037">
    <property type="entry name" value="CLECT"/>
    <property type="match status" value="1"/>
</dbReference>
<organism evidence="4 5">
    <name type="scientific">Plakobranchus ocellatus</name>
    <dbReference type="NCBI Taxonomy" id="259542"/>
    <lineage>
        <taxon>Eukaryota</taxon>
        <taxon>Metazoa</taxon>
        <taxon>Spiralia</taxon>
        <taxon>Lophotrochozoa</taxon>
        <taxon>Mollusca</taxon>
        <taxon>Gastropoda</taxon>
        <taxon>Heterobranchia</taxon>
        <taxon>Euthyneura</taxon>
        <taxon>Panpulmonata</taxon>
        <taxon>Sacoglossa</taxon>
        <taxon>Placobranchoidea</taxon>
        <taxon>Plakobranchidae</taxon>
        <taxon>Plakobranchus</taxon>
    </lineage>
</organism>
<dbReference type="Pfam" id="PF00059">
    <property type="entry name" value="Lectin_C"/>
    <property type="match status" value="1"/>
</dbReference>
<dbReference type="InterPro" id="IPR018378">
    <property type="entry name" value="C-type_lectin_CS"/>
</dbReference>
<feature type="region of interest" description="Disordered" evidence="2">
    <location>
        <begin position="451"/>
        <end position="473"/>
    </location>
</feature>
<feature type="domain" description="C-type lectin" evidence="3">
    <location>
        <begin position="229"/>
        <end position="342"/>
    </location>
</feature>
<comment type="caution">
    <text evidence="4">The sequence shown here is derived from an EMBL/GenBank/DDBJ whole genome shotgun (WGS) entry which is preliminary data.</text>
</comment>
<keyword evidence="1" id="KW-1015">Disulfide bond</keyword>
<evidence type="ECO:0000313" key="5">
    <source>
        <dbReference type="Proteomes" id="UP000735302"/>
    </source>
</evidence>
<name>A0AAV4AZ89_9GAST</name>
<dbReference type="InterPro" id="IPR016187">
    <property type="entry name" value="CTDL_fold"/>
</dbReference>
<sequence>MIPAQVFNLPTLDFEQLRSRRGYIRAIASSYGPGESFSVTCSPLTGLTGTGYIVKAVGFYHSLGGPLVCYSGDRLVKIGPRRWSYSFSGLPPGGQVVDQLTNFKATVNLQSIHPNEAGKIACVYFIIASGNYSRDPDMNIYQIKKTNESKELLRIVDGRSSRIGFAEVENGTCACLGPNKANYSYDAKGQTCGPQVNKGCKVAPGTPGCEPTVFSGCGGWVHYPEIPTCLKVVHELKTWKEARAVCNKIGGDLVAILTPGLDALLTNLSAKENQSAFWIGLSDHRNEDRFIWARLRRQSRYFNWEIGSPNGGISENCVEKGLGVNGTWDDVPCNVMRKFICERSIGTGIGCGNNGNGNHASGVGCGDSDYRNHNSSVGCGYDGYRNHNSSVGCGYDGYRNHNSSIGCGDSGYGIHDRDFGRGDSGDGNHDRGFGCGDDGHSNLDSWAGLNDDSRDNNDNGADCSKHVNRWKPL</sequence>
<dbReference type="SUPFAM" id="SSF56436">
    <property type="entry name" value="C-type lectin-like"/>
    <property type="match status" value="1"/>
</dbReference>
<dbReference type="Proteomes" id="UP000735302">
    <property type="component" value="Unassembled WGS sequence"/>
</dbReference>
<evidence type="ECO:0000313" key="4">
    <source>
        <dbReference type="EMBL" id="GFO11803.1"/>
    </source>
</evidence>
<protein>
    <submittedName>
        <fullName evidence="4">C-type lectin</fullName>
    </submittedName>
</protein>
<dbReference type="EMBL" id="BLXT01004333">
    <property type="protein sequence ID" value="GFO11803.1"/>
    <property type="molecule type" value="Genomic_DNA"/>
</dbReference>
<keyword evidence="5" id="KW-1185">Reference proteome</keyword>
<reference evidence="4 5" key="1">
    <citation type="journal article" date="2021" name="Elife">
        <title>Chloroplast acquisition without the gene transfer in kleptoplastic sea slugs, Plakobranchus ocellatus.</title>
        <authorList>
            <person name="Maeda T."/>
            <person name="Takahashi S."/>
            <person name="Yoshida T."/>
            <person name="Shimamura S."/>
            <person name="Takaki Y."/>
            <person name="Nagai Y."/>
            <person name="Toyoda A."/>
            <person name="Suzuki Y."/>
            <person name="Arimoto A."/>
            <person name="Ishii H."/>
            <person name="Satoh N."/>
            <person name="Nishiyama T."/>
            <person name="Hasebe M."/>
            <person name="Maruyama T."/>
            <person name="Minagawa J."/>
            <person name="Obokata J."/>
            <person name="Shigenobu S."/>
        </authorList>
    </citation>
    <scope>NUCLEOTIDE SEQUENCE [LARGE SCALE GENOMIC DNA]</scope>
</reference>